<comment type="caution">
    <text evidence="2">The sequence shown here is derived from an EMBL/GenBank/DDBJ whole genome shotgun (WGS) entry which is preliminary data.</text>
</comment>
<accession>A0A8J4YU68</accession>
<gene>
    <name evidence="2" type="ORF">GWK47_003758</name>
</gene>
<feature type="region of interest" description="Disordered" evidence="1">
    <location>
        <begin position="1"/>
        <end position="62"/>
    </location>
</feature>
<proteinExistence type="predicted"/>
<dbReference type="OrthoDB" id="6354489at2759"/>
<dbReference type="AlphaFoldDB" id="A0A8J4YU68"/>
<feature type="region of interest" description="Disordered" evidence="1">
    <location>
        <begin position="186"/>
        <end position="206"/>
    </location>
</feature>
<organism evidence="2 3">
    <name type="scientific">Chionoecetes opilio</name>
    <name type="common">Atlantic snow crab</name>
    <name type="synonym">Cancer opilio</name>
    <dbReference type="NCBI Taxonomy" id="41210"/>
    <lineage>
        <taxon>Eukaryota</taxon>
        <taxon>Metazoa</taxon>
        <taxon>Ecdysozoa</taxon>
        <taxon>Arthropoda</taxon>
        <taxon>Crustacea</taxon>
        <taxon>Multicrustacea</taxon>
        <taxon>Malacostraca</taxon>
        <taxon>Eumalacostraca</taxon>
        <taxon>Eucarida</taxon>
        <taxon>Decapoda</taxon>
        <taxon>Pleocyemata</taxon>
        <taxon>Brachyura</taxon>
        <taxon>Eubrachyura</taxon>
        <taxon>Majoidea</taxon>
        <taxon>Majidae</taxon>
        <taxon>Chionoecetes</taxon>
    </lineage>
</organism>
<evidence type="ECO:0000256" key="1">
    <source>
        <dbReference type="SAM" id="MobiDB-lite"/>
    </source>
</evidence>
<sequence>MEKYDANDGERGIHHDLDLMDNEDLEGMEHPRERERHASALEEERSHQNINEGLEGESGPSGVQVTIRADGERAVNSDGHVSRVAGRLFVELQCPHCPNQKSITFKEYKMHLAGEYHKSRLQRLARRHTVVLRKIRVQQRNEQRDIELKWRDKNPDQFETAVSRFCNTCKLAFKCLSDSTEGISQHNRSKLHRVSSSETSRDSLMQ</sequence>
<dbReference type="EMBL" id="JACEEZ010002326">
    <property type="protein sequence ID" value="KAG0728316.1"/>
    <property type="molecule type" value="Genomic_DNA"/>
</dbReference>
<evidence type="ECO:0000313" key="3">
    <source>
        <dbReference type="Proteomes" id="UP000770661"/>
    </source>
</evidence>
<feature type="compositionally biased region" description="Basic and acidic residues" evidence="1">
    <location>
        <begin position="1"/>
        <end position="18"/>
    </location>
</feature>
<feature type="compositionally biased region" description="Basic and acidic residues" evidence="1">
    <location>
        <begin position="27"/>
        <end position="47"/>
    </location>
</feature>
<feature type="compositionally biased region" description="Polar residues" evidence="1">
    <location>
        <begin position="194"/>
        <end position="206"/>
    </location>
</feature>
<name>A0A8J4YU68_CHIOP</name>
<keyword evidence="3" id="KW-1185">Reference proteome</keyword>
<evidence type="ECO:0000313" key="2">
    <source>
        <dbReference type="EMBL" id="KAG0728316.1"/>
    </source>
</evidence>
<reference evidence="2" key="1">
    <citation type="submission" date="2020-07" db="EMBL/GenBank/DDBJ databases">
        <title>The High-quality genome of the commercially important snow crab, Chionoecetes opilio.</title>
        <authorList>
            <person name="Jeong J.-H."/>
            <person name="Ryu S."/>
        </authorList>
    </citation>
    <scope>NUCLEOTIDE SEQUENCE</scope>
    <source>
        <strain evidence="2">MADBK_172401_WGS</strain>
        <tissue evidence="2">Digestive gland</tissue>
    </source>
</reference>
<protein>
    <submittedName>
        <fullName evidence="2">Uncharacterized protein</fullName>
    </submittedName>
</protein>
<dbReference type="Proteomes" id="UP000770661">
    <property type="component" value="Unassembled WGS sequence"/>
</dbReference>